<dbReference type="Proteomes" id="UP000095283">
    <property type="component" value="Unplaced"/>
</dbReference>
<evidence type="ECO:0000313" key="1">
    <source>
        <dbReference type="Proteomes" id="UP000095283"/>
    </source>
</evidence>
<reference evidence="2" key="1">
    <citation type="submission" date="2016-11" db="UniProtKB">
        <authorList>
            <consortium name="WormBaseParasite"/>
        </authorList>
    </citation>
    <scope>IDENTIFICATION</scope>
</reference>
<dbReference type="WBParaSite" id="Hba_06893">
    <property type="protein sequence ID" value="Hba_06893"/>
    <property type="gene ID" value="Hba_06893"/>
</dbReference>
<keyword evidence="1" id="KW-1185">Reference proteome</keyword>
<dbReference type="AlphaFoldDB" id="A0A1I7WP79"/>
<organism evidence="1 2">
    <name type="scientific">Heterorhabditis bacteriophora</name>
    <name type="common">Entomopathogenic nematode worm</name>
    <dbReference type="NCBI Taxonomy" id="37862"/>
    <lineage>
        <taxon>Eukaryota</taxon>
        <taxon>Metazoa</taxon>
        <taxon>Ecdysozoa</taxon>
        <taxon>Nematoda</taxon>
        <taxon>Chromadorea</taxon>
        <taxon>Rhabditida</taxon>
        <taxon>Rhabditina</taxon>
        <taxon>Rhabditomorpha</taxon>
        <taxon>Strongyloidea</taxon>
        <taxon>Heterorhabditidae</taxon>
        <taxon>Heterorhabditis</taxon>
    </lineage>
</organism>
<name>A0A1I7WP79_HETBA</name>
<sequence length="73" mass="8425">MCYILRNIHIILQRRFSVVYKKTAYGTCFLFTGLMAVGLGRRTFAVNIDTGRWHNKHAPTDINGYNMEKQSAD</sequence>
<accession>A0A1I7WP79</accession>
<protein>
    <submittedName>
        <fullName evidence="2">Secreted protein</fullName>
    </submittedName>
</protein>
<evidence type="ECO:0000313" key="2">
    <source>
        <dbReference type="WBParaSite" id="Hba_06893"/>
    </source>
</evidence>
<proteinExistence type="predicted"/>